<organism evidence="5 6">
    <name type="scientific">Symbiodinium natans</name>
    <dbReference type="NCBI Taxonomy" id="878477"/>
    <lineage>
        <taxon>Eukaryota</taxon>
        <taxon>Sar</taxon>
        <taxon>Alveolata</taxon>
        <taxon>Dinophyceae</taxon>
        <taxon>Suessiales</taxon>
        <taxon>Symbiodiniaceae</taxon>
        <taxon>Symbiodinium</taxon>
    </lineage>
</organism>
<reference evidence="5" key="1">
    <citation type="submission" date="2021-02" db="EMBL/GenBank/DDBJ databases">
        <authorList>
            <person name="Dougan E. K."/>
            <person name="Rhodes N."/>
            <person name="Thang M."/>
            <person name="Chan C."/>
        </authorList>
    </citation>
    <scope>NUCLEOTIDE SEQUENCE</scope>
</reference>
<dbReference type="Proteomes" id="UP000604046">
    <property type="component" value="Unassembled WGS sequence"/>
</dbReference>
<feature type="non-terminal residue" evidence="5">
    <location>
        <position position="1"/>
    </location>
</feature>
<sequence length="199" mass="22901">VPLLGSPPSQLDFQRMRGPNPSLDLAVCRRFFHEDEIASAYDLAQDGEAWAIDDRDEDLGYAHEVWRIEEVLQRRAPGLFEKLIHSAWSVEKRMWGNILDFVFPEIEYIEYDVKNLGRPGSIARHTDNDSLITMVVLLSEADAFEGGINCFQGAAEERQVRLQRGDAVFFFGDCCHHWITPVTAGCRRILQMELRNRYE</sequence>
<keyword evidence="6" id="KW-1185">Reference proteome</keyword>
<keyword evidence="2" id="KW-0223">Dioxygenase</keyword>
<comment type="cofactor">
    <cofactor evidence="1">
        <name>L-ascorbate</name>
        <dbReference type="ChEBI" id="CHEBI:38290"/>
    </cofactor>
</comment>
<dbReference type="SMART" id="SM00702">
    <property type="entry name" value="P4Hc"/>
    <property type="match status" value="1"/>
</dbReference>
<dbReference type="GO" id="GO:0005506">
    <property type="term" value="F:iron ion binding"/>
    <property type="evidence" value="ECO:0007669"/>
    <property type="project" value="InterPro"/>
</dbReference>
<dbReference type="GO" id="GO:0051213">
    <property type="term" value="F:dioxygenase activity"/>
    <property type="evidence" value="ECO:0007669"/>
    <property type="project" value="UniProtKB-KW"/>
</dbReference>
<protein>
    <recommendedName>
        <fullName evidence="4">Prolyl 4-hydroxylase alpha subunit domain-containing protein</fullName>
    </recommendedName>
</protein>
<dbReference type="AlphaFoldDB" id="A0A812RAG2"/>
<keyword evidence="3" id="KW-0560">Oxidoreductase</keyword>
<accession>A0A812RAG2</accession>
<name>A0A812RAG2_9DINO</name>
<evidence type="ECO:0000256" key="2">
    <source>
        <dbReference type="ARBA" id="ARBA00022964"/>
    </source>
</evidence>
<evidence type="ECO:0000313" key="6">
    <source>
        <dbReference type="Proteomes" id="UP000604046"/>
    </source>
</evidence>
<evidence type="ECO:0000313" key="5">
    <source>
        <dbReference type="EMBL" id="CAE7427154.1"/>
    </source>
</evidence>
<feature type="domain" description="Prolyl 4-hydroxylase alpha subunit" evidence="4">
    <location>
        <begin position="35"/>
        <end position="195"/>
    </location>
</feature>
<dbReference type="Gene3D" id="2.60.120.620">
    <property type="entry name" value="q2cbj1_9rhob like domain"/>
    <property type="match status" value="1"/>
</dbReference>
<evidence type="ECO:0000256" key="3">
    <source>
        <dbReference type="ARBA" id="ARBA00023002"/>
    </source>
</evidence>
<comment type="caution">
    <text evidence="5">The sequence shown here is derived from an EMBL/GenBank/DDBJ whole genome shotgun (WGS) entry which is preliminary data.</text>
</comment>
<dbReference type="EMBL" id="CAJNDS010002314">
    <property type="protein sequence ID" value="CAE7427154.1"/>
    <property type="molecule type" value="Genomic_DNA"/>
</dbReference>
<gene>
    <name evidence="5" type="ORF">SNAT2548_LOCUS23226</name>
</gene>
<dbReference type="InterPro" id="IPR006620">
    <property type="entry name" value="Pro_4_hyd_alph"/>
</dbReference>
<dbReference type="GO" id="GO:0016705">
    <property type="term" value="F:oxidoreductase activity, acting on paired donors, with incorporation or reduction of molecular oxygen"/>
    <property type="evidence" value="ECO:0007669"/>
    <property type="project" value="InterPro"/>
</dbReference>
<dbReference type="GO" id="GO:0031418">
    <property type="term" value="F:L-ascorbic acid binding"/>
    <property type="evidence" value="ECO:0007669"/>
    <property type="project" value="InterPro"/>
</dbReference>
<proteinExistence type="predicted"/>
<evidence type="ECO:0000259" key="4">
    <source>
        <dbReference type="SMART" id="SM00702"/>
    </source>
</evidence>
<dbReference type="OrthoDB" id="420684at2759"/>
<feature type="non-terminal residue" evidence="5">
    <location>
        <position position="199"/>
    </location>
</feature>
<evidence type="ECO:0000256" key="1">
    <source>
        <dbReference type="ARBA" id="ARBA00001961"/>
    </source>
</evidence>